<evidence type="ECO:0000313" key="3">
    <source>
        <dbReference type="Proteomes" id="UP000037939"/>
    </source>
</evidence>
<comment type="caution">
    <text evidence="2">The sequence shown here is derived from an EMBL/GenBank/DDBJ whole genome shotgun (WGS) entry which is preliminary data.</text>
</comment>
<accession>A0A0N0XMC6</accession>
<evidence type="ECO:0000256" key="1">
    <source>
        <dbReference type="SAM" id="SignalP"/>
    </source>
</evidence>
<dbReference type="EMBL" id="LAQT01000002">
    <property type="protein sequence ID" value="KPC54575.1"/>
    <property type="molecule type" value="Genomic_DNA"/>
</dbReference>
<reference evidence="2 3" key="1">
    <citation type="submission" date="2015-07" db="EMBL/GenBank/DDBJ databases">
        <title>Draft genome sequence of the Amantichitinum ursilacus IGB-41, a new chitin-degrading bacterium.</title>
        <authorList>
            <person name="Kirstahler P."/>
            <person name="Guenther M."/>
            <person name="Grumaz C."/>
            <person name="Rupp S."/>
            <person name="Zibek S."/>
            <person name="Sohn K."/>
        </authorList>
    </citation>
    <scope>NUCLEOTIDE SEQUENCE [LARGE SCALE GENOMIC DNA]</scope>
    <source>
        <strain evidence="2 3">IGB-41</strain>
    </source>
</reference>
<keyword evidence="1" id="KW-0732">Signal</keyword>
<evidence type="ECO:0008006" key="4">
    <source>
        <dbReference type="Google" id="ProtNLM"/>
    </source>
</evidence>
<proteinExistence type="predicted"/>
<organism evidence="2 3">
    <name type="scientific">Amantichitinum ursilacus</name>
    <dbReference type="NCBI Taxonomy" id="857265"/>
    <lineage>
        <taxon>Bacteria</taxon>
        <taxon>Pseudomonadati</taxon>
        <taxon>Pseudomonadota</taxon>
        <taxon>Betaproteobacteria</taxon>
        <taxon>Neisseriales</taxon>
        <taxon>Chitinibacteraceae</taxon>
        <taxon>Amantichitinum</taxon>
    </lineage>
</organism>
<keyword evidence="3" id="KW-1185">Reference proteome</keyword>
<name>A0A0N0XMC6_9NEIS</name>
<sequence length="183" mass="19946">MRKTILSAAFVGGLLLSGFANATVSGEIDGAEWGAWETLYNYEDGDYGSYQGYDYALNLSDAAPGYNVTINYQSQPLGYPDNQVIDGFEIEQLITVYPPGYPDGVQVIGGFYQIYDASGFSGSFTQFLNPGTYLVLVDTHKPTFGKLMLNNSIAAVPEPETWALWGIGAIALIARNTSRKKLR</sequence>
<feature type="signal peptide" evidence="1">
    <location>
        <begin position="1"/>
        <end position="22"/>
    </location>
</feature>
<dbReference type="RefSeq" id="WP_053936360.1">
    <property type="nucleotide sequence ID" value="NZ_LAQT01000002.1"/>
</dbReference>
<gene>
    <name evidence="2" type="ORF">WG78_03350</name>
</gene>
<dbReference type="PATRIC" id="fig|857265.3.peg.684"/>
<dbReference type="AlphaFoldDB" id="A0A0N0XMC6"/>
<dbReference type="Proteomes" id="UP000037939">
    <property type="component" value="Unassembled WGS sequence"/>
</dbReference>
<feature type="chain" id="PRO_5005863337" description="PEP-CTERM motif protein" evidence="1">
    <location>
        <begin position="23"/>
        <end position="183"/>
    </location>
</feature>
<protein>
    <recommendedName>
        <fullName evidence="4">PEP-CTERM motif protein</fullName>
    </recommendedName>
</protein>
<evidence type="ECO:0000313" key="2">
    <source>
        <dbReference type="EMBL" id="KPC54575.1"/>
    </source>
</evidence>